<organism evidence="2 3">
    <name type="scientific">Amycolatopsis xylanica</name>
    <dbReference type="NCBI Taxonomy" id="589385"/>
    <lineage>
        <taxon>Bacteria</taxon>
        <taxon>Bacillati</taxon>
        <taxon>Actinomycetota</taxon>
        <taxon>Actinomycetes</taxon>
        <taxon>Pseudonocardiales</taxon>
        <taxon>Pseudonocardiaceae</taxon>
        <taxon>Amycolatopsis</taxon>
    </lineage>
</organism>
<evidence type="ECO:0000313" key="2">
    <source>
        <dbReference type="EMBL" id="SDX73405.1"/>
    </source>
</evidence>
<evidence type="ECO:0000256" key="1">
    <source>
        <dbReference type="SAM" id="Phobius"/>
    </source>
</evidence>
<sequence length="210" mass="22033">MLPTVLPVGNTHGMRREAGEAIGAVGIAVLAVVAFLGLSAFGLYSMGDRPSPESPPPTWPPDRYAESPTCASIAARMPALPPLITRAEAVAQAPDPASTRVVTSCSWYEYGKPANTVYLYLSNSLVPGSGAGESTAKTNFALAPGENVEPIPGLATAAAFYDEQGYPEQCWIKLYQGNVYAQLYVNGDPDKATCRAAVKKLAVAVTEALN</sequence>
<protein>
    <recommendedName>
        <fullName evidence="4">DUF3558 domain-containing protein</fullName>
    </recommendedName>
</protein>
<accession>A0A1H3E405</accession>
<dbReference type="STRING" id="589385.SAMN05421504_103651"/>
<name>A0A1H3E405_9PSEU</name>
<dbReference type="AlphaFoldDB" id="A0A1H3E405"/>
<proteinExistence type="predicted"/>
<gene>
    <name evidence="2" type="ORF">SAMN05421504_103651</name>
</gene>
<dbReference type="Proteomes" id="UP000199515">
    <property type="component" value="Unassembled WGS sequence"/>
</dbReference>
<evidence type="ECO:0000313" key="3">
    <source>
        <dbReference type="Proteomes" id="UP000199515"/>
    </source>
</evidence>
<reference evidence="2 3" key="1">
    <citation type="submission" date="2016-10" db="EMBL/GenBank/DDBJ databases">
        <authorList>
            <person name="de Groot N.N."/>
        </authorList>
    </citation>
    <scope>NUCLEOTIDE SEQUENCE [LARGE SCALE GENOMIC DNA]</scope>
    <source>
        <strain evidence="2 3">CPCC 202699</strain>
    </source>
</reference>
<evidence type="ECO:0008006" key="4">
    <source>
        <dbReference type="Google" id="ProtNLM"/>
    </source>
</evidence>
<keyword evidence="1" id="KW-1133">Transmembrane helix</keyword>
<keyword evidence="1" id="KW-0812">Transmembrane</keyword>
<keyword evidence="3" id="KW-1185">Reference proteome</keyword>
<feature type="transmembrane region" description="Helical" evidence="1">
    <location>
        <begin position="21"/>
        <end position="44"/>
    </location>
</feature>
<keyword evidence="1" id="KW-0472">Membrane</keyword>
<dbReference type="EMBL" id="FNON01000003">
    <property type="protein sequence ID" value="SDX73405.1"/>
    <property type="molecule type" value="Genomic_DNA"/>
</dbReference>